<dbReference type="AlphaFoldDB" id="A0A1G8VR49"/>
<accession>A0A1G8VR49</accession>
<dbReference type="InterPro" id="IPR011013">
    <property type="entry name" value="Gal_mutarotase_sf_dom"/>
</dbReference>
<dbReference type="InterPro" id="IPR014718">
    <property type="entry name" value="GH-type_carb-bd"/>
</dbReference>
<dbReference type="STRING" id="137658.SAMN05216186_102326"/>
<dbReference type="Pfam" id="PF01263">
    <property type="entry name" value="Aldose_epim"/>
    <property type="match status" value="1"/>
</dbReference>
<protein>
    <submittedName>
        <fullName evidence="1">Aldose 1-epimerase</fullName>
    </submittedName>
</protein>
<sequence length="290" mass="32643">MSLQLLTLEDELSRVALAPEIGGSLVNWTLRANGRPLLRPSVEDRLDGVTPRQLACYPLAPWSNRIAEGGFDNPDGWLALAPNTPHDPYPIHGSAWQQPWRAIECLSRQALLRLDSHEPFPYRAELRVQLIDGSLNLTLSVTHQGEHPAWYGLGLHPYFPRGAQTQLQASAQQVWIGSADRLPDHQEDVPPTWRFDQPRALPDERIDHAFSGWDGRFRLLEPEAGYQLEGRASGCDHFLLYTPPQQDFFCIEPVTHPINAHHLPGRPGLKLLARGETMKMGLTLTYREVG</sequence>
<name>A0A1G8VR49_9PSED</name>
<dbReference type="RefSeq" id="WP_084334805.1">
    <property type="nucleotide sequence ID" value="NZ_FNFD01000002.1"/>
</dbReference>
<dbReference type="GO" id="GO:0016853">
    <property type="term" value="F:isomerase activity"/>
    <property type="evidence" value="ECO:0007669"/>
    <property type="project" value="InterPro"/>
</dbReference>
<keyword evidence="2" id="KW-1185">Reference proteome</keyword>
<evidence type="ECO:0000313" key="2">
    <source>
        <dbReference type="Proteomes" id="UP000198706"/>
    </source>
</evidence>
<dbReference type="EMBL" id="FNFD01000002">
    <property type="protein sequence ID" value="SDJ68459.1"/>
    <property type="molecule type" value="Genomic_DNA"/>
</dbReference>
<dbReference type="Proteomes" id="UP000198706">
    <property type="component" value="Unassembled WGS sequence"/>
</dbReference>
<reference evidence="1 2" key="1">
    <citation type="submission" date="2016-10" db="EMBL/GenBank/DDBJ databases">
        <authorList>
            <person name="de Groot N.N."/>
        </authorList>
    </citation>
    <scope>NUCLEOTIDE SEQUENCE [LARGE SCALE GENOMIC DNA]</scope>
    <source>
        <strain evidence="1 2">JCM 21544</strain>
    </source>
</reference>
<gene>
    <name evidence="1" type="ORF">SAMN05216186_102326</name>
</gene>
<proteinExistence type="predicted"/>
<evidence type="ECO:0000313" key="1">
    <source>
        <dbReference type="EMBL" id="SDJ68459.1"/>
    </source>
</evidence>
<organism evidence="1 2">
    <name type="scientific">Pseudomonas indica</name>
    <dbReference type="NCBI Taxonomy" id="137658"/>
    <lineage>
        <taxon>Bacteria</taxon>
        <taxon>Pseudomonadati</taxon>
        <taxon>Pseudomonadota</taxon>
        <taxon>Gammaproteobacteria</taxon>
        <taxon>Pseudomonadales</taxon>
        <taxon>Pseudomonadaceae</taxon>
        <taxon>Pseudomonas</taxon>
    </lineage>
</organism>
<dbReference type="Gene3D" id="2.70.98.10">
    <property type="match status" value="1"/>
</dbReference>
<dbReference type="GO" id="GO:0005975">
    <property type="term" value="P:carbohydrate metabolic process"/>
    <property type="evidence" value="ECO:0007669"/>
    <property type="project" value="InterPro"/>
</dbReference>
<dbReference type="InterPro" id="IPR008183">
    <property type="entry name" value="Aldose_1/G6P_1-epimerase"/>
</dbReference>
<dbReference type="SUPFAM" id="SSF74650">
    <property type="entry name" value="Galactose mutarotase-like"/>
    <property type="match status" value="1"/>
</dbReference>
<dbReference type="CDD" id="cd09021">
    <property type="entry name" value="Aldose_epim_Ec_YphB"/>
    <property type="match status" value="1"/>
</dbReference>
<dbReference type="GO" id="GO:0030246">
    <property type="term" value="F:carbohydrate binding"/>
    <property type="evidence" value="ECO:0007669"/>
    <property type="project" value="InterPro"/>
</dbReference>